<feature type="compositionally biased region" description="Polar residues" evidence="6">
    <location>
        <begin position="212"/>
        <end position="231"/>
    </location>
</feature>
<gene>
    <name evidence="9" type="primary">LOC103505617</name>
</gene>
<dbReference type="InterPro" id="IPR011047">
    <property type="entry name" value="Quinoprotein_ADH-like_sf"/>
</dbReference>
<dbReference type="GO" id="GO:0016020">
    <property type="term" value="C:membrane"/>
    <property type="evidence" value="ECO:0007669"/>
    <property type="project" value="UniProtKB-SubCell"/>
</dbReference>
<evidence type="ECO:0000313" key="8">
    <source>
        <dbReference type="Proteomes" id="UP000079169"/>
    </source>
</evidence>
<name>A0A1S3CUW3_DIACI</name>
<dbReference type="GeneID" id="103505617"/>
<dbReference type="AlphaFoldDB" id="A0A1S3CUW3"/>
<evidence type="ECO:0000256" key="6">
    <source>
        <dbReference type="SAM" id="MobiDB-lite"/>
    </source>
</evidence>
<dbReference type="InterPro" id="IPR055409">
    <property type="entry name" value="Beta-prop_FAM234A_B"/>
</dbReference>
<sequence length="445" mass="49431">MFLLIFISELEGPITIARDKLLFMMRSPIFERRQMSLRSGQPPPTGGGLIALDSVRPVELWRKTLNNVPKEVDCGLIDINLDGVLDCIVIADNGYLAVLSQATGNLLWRKTNNGYKDGKMKFPLIVDDLTGDGVNDLVLISYMGPSKYQLALLSGSNGVQIGTPLVKEDCDQMTGLNLTSPDTVIYVCVQGERERVASVSISDLYKSRSKSTASSNIDESASHTANGNTASPPVAKLPPQHKSTKRQNTLTLDKYHLVIENTGVCPDHCSAVVNISDDTNHTVYSFNASKTYIMQPLIIHFNNAANGFLLKYWEWQPDKEEQEDYYDKDKIIIIRHLQERIVLVMFSPDGTPGPHIVNASQSDIIQLCHSNSCQPGTSLQEYSLLLADLDKDGSQDLISYLVTYAGPDKSSDIQTWSLVSQIRVIRLEHELPKLYEFLHKSGSQN</sequence>
<dbReference type="RefSeq" id="XP_008468194.2">
    <property type="nucleotide sequence ID" value="XM_008469972.3"/>
</dbReference>
<dbReference type="InterPro" id="IPR028994">
    <property type="entry name" value="Integrin_alpha_N"/>
</dbReference>
<keyword evidence="2" id="KW-0812">Transmembrane</keyword>
<protein>
    <submittedName>
        <fullName evidence="9">Uncharacterized protein LOC103505617</fullName>
    </submittedName>
</protein>
<dbReference type="SUPFAM" id="SSF69318">
    <property type="entry name" value="Integrin alpha N-terminal domain"/>
    <property type="match status" value="1"/>
</dbReference>
<dbReference type="SUPFAM" id="SSF50998">
    <property type="entry name" value="Quinoprotein alcohol dehydrogenase-like"/>
    <property type="match status" value="1"/>
</dbReference>
<comment type="similarity">
    <text evidence="5">Belongs to the FAM234 family.</text>
</comment>
<comment type="subcellular location">
    <subcellularLocation>
        <location evidence="1">Membrane</location>
        <topology evidence="1">Single-pass membrane protein</topology>
    </subcellularLocation>
</comment>
<keyword evidence="4" id="KW-0472">Membrane</keyword>
<dbReference type="InterPro" id="IPR045232">
    <property type="entry name" value="FAM234"/>
</dbReference>
<evidence type="ECO:0000256" key="4">
    <source>
        <dbReference type="ARBA" id="ARBA00023136"/>
    </source>
</evidence>
<dbReference type="STRING" id="121845.A0A1S3CUW3"/>
<evidence type="ECO:0000256" key="3">
    <source>
        <dbReference type="ARBA" id="ARBA00022989"/>
    </source>
</evidence>
<reference evidence="9" key="1">
    <citation type="submission" date="2025-08" db="UniProtKB">
        <authorList>
            <consortium name="RefSeq"/>
        </authorList>
    </citation>
    <scope>IDENTIFICATION</scope>
</reference>
<evidence type="ECO:0000256" key="1">
    <source>
        <dbReference type="ARBA" id="ARBA00004167"/>
    </source>
</evidence>
<dbReference type="KEGG" id="dci:103505617"/>
<dbReference type="Proteomes" id="UP000079169">
    <property type="component" value="Unplaced"/>
</dbReference>
<dbReference type="Pfam" id="PF23727">
    <property type="entry name" value="Beta-prop_FAM234A_B"/>
    <property type="match status" value="1"/>
</dbReference>
<evidence type="ECO:0000256" key="2">
    <source>
        <dbReference type="ARBA" id="ARBA00022692"/>
    </source>
</evidence>
<evidence type="ECO:0000259" key="7">
    <source>
        <dbReference type="Pfam" id="PF23727"/>
    </source>
</evidence>
<dbReference type="PANTHER" id="PTHR21419:SF30">
    <property type="entry name" value="IG-LIKE DOMAIN-CONTAINING PROTEIN"/>
    <property type="match status" value="1"/>
</dbReference>
<evidence type="ECO:0000313" key="9">
    <source>
        <dbReference type="RefSeq" id="XP_008468194.2"/>
    </source>
</evidence>
<feature type="region of interest" description="Disordered" evidence="6">
    <location>
        <begin position="212"/>
        <end position="246"/>
    </location>
</feature>
<accession>A0A1S3CUW3</accession>
<keyword evidence="3" id="KW-1133">Transmembrane helix</keyword>
<feature type="domain" description="FAM234A/B beta-propeller" evidence="7">
    <location>
        <begin position="50"/>
        <end position="303"/>
    </location>
</feature>
<organism evidence="8 9">
    <name type="scientific">Diaphorina citri</name>
    <name type="common">Asian citrus psyllid</name>
    <dbReference type="NCBI Taxonomy" id="121845"/>
    <lineage>
        <taxon>Eukaryota</taxon>
        <taxon>Metazoa</taxon>
        <taxon>Ecdysozoa</taxon>
        <taxon>Arthropoda</taxon>
        <taxon>Hexapoda</taxon>
        <taxon>Insecta</taxon>
        <taxon>Pterygota</taxon>
        <taxon>Neoptera</taxon>
        <taxon>Paraneoptera</taxon>
        <taxon>Hemiptera</taxon>
        <taxon>Sternorrhyncha</taxon>
        <taxon>Psylloidea</taxon>
        <taxon>Psyllidae</taxon>
        <taxon>Diaphorininae</taxon>
        <taxon>Diaphorina</taxon>
    </lineage>
</organism>
<dbReference type="PaxDb" id="121845-A0A1S3CUW3"/>
<evidence type="ECO:0000256" key="5">
    <source>
        <dbReference type="ARBA" id="ARBA00025791"/>
    </source>
</evidence>
<dbReference type="PANTHER" id="PTHR21419">
    <property type="match status" value="1"/>
</dbReference>
<proteinExistence type="inferred from homology"/>
<keyword evidence="8" id="KW-1185">Reference proteome</keyword>